<keyword evidence="2" id="KW-1185">Reference proteome</keyword>
<dbReference type="Proteomes" id="UP000014500">
    <property type="component" value="Unassembled WGS sequence"/>
</dbReference>
<protein>
    <submittedName>
        <fullName evidence="1">Uncharacterized protein</fullName>
    </submittedName>
</protein>
<reference evidence="1" key="2">
    <citation type="submission" date="2015-02" db="UniProtKB">
        <authorList>
            <consortium name="EnsemblMetazoa"/>
        </authorList>
    </citation>
    <scope>IDENTIFICATION</scope>
</reference>
<dbReference type="AlphaFoldDB" id="T1IYV8"/>
<dbReference type="EMBL" id="JH431701">
    <property type="status" value="NOT_ANNOTATED_CDS"/>
    <property type="molecule type" value="Genomic_DNA"/>
</dbReference>
<name>T1IYV8_STRMM</name>
<proteinExistence type="predicted"/>
<evidence type="ECO:0000313" key="1">
    <source>
        <dbReference type="EnsemblMetazoa" id="SMAR006426-PA"/>
    </source>
</evidence>
<dbReference type="EnsemblMetazoa" id="SMAR006426-RA">
    <property type="protein sequence ID" value="SMAR006426-PA"/>
    <property type="gene ID" value="SMAR006426"/>
</dbReference>
<accession>T1IYV8</accession>
<organism evidence="1 2">
    <name type="scientific">Strigamia maritima</name>
    <name type="common">European centipede</name>
    <name type="synonym">Geophilus maritimus</name>
    <dbReference type="NCBI Taxonomy" id="126957"/>
    <lineage>
        <taxon>Eukaryota</taxon>
        <taxon>Metazoa</taxon>
        <taxon>Ecdysozoa</taxon>
        <taxon>Arthropoda</taxon>
        <taxon>Myriapoda</taxon>
        <taxon>Chilopoda</taxon>
        <taxon>Pleurostigmophora</taxon>
        <taxon>Geophilomorpha</taxon>
        <taxon>Linotaeniidae</taxon>
        <taxon>Strigamia</taxon>
    </lineage>
</organism>
<reference evidence="2" key="1">
    <citation type="submission" date="2011-05" db="EMBL/GenBank/DDBJ databases">
        <authorList>
            <person name="Richards S.R."/>
            <person name="Qu J."/>
            <person name="Jiang H."/>
            <person name="Jhangiani S.N."/>
            <person name="Agravi P."/>
            <person name="Goodspeed R."/>
            <person name="Gross S."/>
            <person name="Mandapat C."/>
            <person name="Jackson L."/>
            <person name="Mathew T."/>
            <person name="Pu L."/>
            <person name="Thornton R."/>
            <person name="Saada N."/>
            <person name="Wilczek-Boney K.B."/>
            <person name="Lee S."/>
            <person name="Kovar C."/>
            <person name="Wu Y."/>
            <person name="Scherer S.E."/>
            <person name="Worley K.C."/>
            <person name="Muzny D.M."/>
            <person name="Gibbs R."/>
        </authorList>
    </citation>
    <scope>NUCLEOTIDE SEQUENCE</scope>
    <source>
        <strain evidence="2">Brora</strain>
    </source>
</reference>
<sequence length="246" mass="27443">MTTNRVRTSPNIVTDEGARSAATTFAISEILIGSSLQHNCDDSLSVKKYSQEFSSRENVAYLYNVSYNLINTVPAVTFFKYICSQLYSCTIIAPEKSNDITSAESCEATTNKKHVMRKILKFTSVIWYKVSGNLSKLKRVKNDVTGFIFSVSKDVFISTKMSQSESRKKTLMASNLHGAIVGAETNFQNKNHSLCKMKIALIMLQSCSRNNIVIPQALPSSPEHNAMANRAPGWRSIRLQRHGVMN</sequence>
<evidence type="ECO:0000313" key="2">
    <source>
        <dbReference type="Proteomes" id="UP000014500"/>
    </source>
</evidence>
<dbReference type="HOGENOM" id="CLU_1130309_0_0_1"/>